<feature type="compositionally biased region" description="Polar residues" evidence="1">
    <location>
        <begin position="719"/>
        <end position="741"/>
    </location>
</feature>
<feature type="region of interest" description="Disordered" evidence="1">
    <location>
        <begin position="994"/>
        <end position="1013"/>
    </location>
</feature>
<dbReference type="PANTHER" id="PTHR28422:SF1">
    <property type="entry name" value="SIMILAR TO HUMAN CHROMOSOME 15 OPEN READING FRAME 39"/>
    <property type="match status" value="1"/>
</dbReference>
<feature type="compositionally biased region" description="Basic and acidic residues" evidence="1">
    <location>
        <begin position="542"/>
        <end position="551"/>
    </location>
</feature>
<dbReference type="Pfam" id="PF17663">
    <property type="entry name" value="DUF5525"/>
    <property type="match status" value="2"/>
</dbReference>
<feature type="region of interest" description="Disordered" evidence="1">
    <location>
        <begin position="431"/>
        <end position="484"/>
    </location>
</feature>
<dbReference type="Proteomes" id="UP000694569">
    <property type="component" value="Unplaced"/>
</dbReference>
<reference evidence="2" key="1">
    <citation type="submission" date="2025-08" db="UniProtKB">
        <authorList>
            <consortium name="Ensembl"/>
        </authorList>
    </citation>
    <scope>IDENTIFICATION</scope>
</reference>
<dbReference type="PANTHER" id="PTHR28422">
    <property type="entry name" value="SIMILAR TO HUMAN CHROMOSOME 15 OPEN READING FRAME 39"/>
    <property type="match status" value="1"/>
</dbReference>
<reference evidence="2" key="2">
    <citation type="submission" date="2025-09" db="UniProtKB">
        <authorList>
            <consortium name="Ensembl"/>
        </authorList>
    </citation>
    <scope>IDENTIFICATION</scope>
</reference>
<dbReference type="InterPro" id="IPR037656">
    <property type="entry name" value="DUF5525"/>
</dbReference>
<protein>
    <submittedName>
        <fullName evidence="2">Uncharacterized protein</fullName>
    </submittedName>
</protein>
<dbReference type="Gene3D" id="2.80.10.70">
    <property type="entry name" value="Spindlin/Ssty"/>
    <property type="match status" value="1"/>
</dbReference>
<feature type="compositionally biased region" description="Polar residues" evidence="1">
    <location>
        <begin position="655"/>
        <end position="672"/>
    </location>
</feature>
<feature type="compositionally biased region" description="Basic and acidic residues" evidence="1">
    <location>
        <begin position="444"/>
        <end position="454"/>
    </location>
</feature>
<evidence type="ECO:0000313" key="3">
    <source>
        <dbReference type="Proteomes" id="UP000694569"/>
    </source>
</evidence>
<feature type="region of interest" description="Disordered" evidence="1">
    <location>
        <begin position="616"/>
        <end position="741"/>
    </location>
</feature>
<proteinExistence type="predicted"/>
<accession>A0A8C5QUU4</accession>
<name>A0A8C5QUU4_9ANUR</name>
<dbReference type="InterPro" id="IPR042567">
    <property type="entry name" value="SPIN/Ssty_sf"/>
</dbReference>
<feature type="compositionally biased region" description="Polar residues" evidence="1">
    <location>
        <begin position="929"/>
        <end position="944"/>
    </location>
</feature>
<dbReference type="OrthoDB" id="9908305at2759"/>
<feature type="compositionally biased region" description="Basic and acidic residues" evidence="1">
    <location>
        <begin position="674"/>
        <end position="688"/>
    </location>
</feature>
<organism evidence="2 3">
    <name type="scientific">Leptobrachium leishanense</name>
    <name type="common">Leishan spiny toad</name>
    <dbReference type="NCBI Taxonomy" id="445787"/>
    <lineage>
        <taxon>Eukaryota</taxon>
        <taxon>Metazoa</taxon>
        <taxon>Chordata</taxon>
        <taxon>Craniata</taxon>
        <taxon>Vertebrata</taxon>
        <taxon>Euteleostomi</taxon>
        <taxon>Amphibia</taxon>
        <taxon>Batrachia</taxon>
        <taxon>Anura</taxon>
        <taxon>Pelobatoidea</taxon>
        <taxon>Megophryidae</taxon>
        <taxon>Leptobrachium</taxon>
    </lineage>
</organism>
<feature type="region of interest" description="Disordered" evidence="1">
    <location>
        <begin position="187"/>
        <end position="211"/>
    </location>
</feature>
<feature type="region of interest" description="Disordered" evidence="1">
    <location>
        <begin position="907"/>
        <end position="964"/>
    </location>
</feature>
<dbReference type="Ensembl" id="ENSLLET00000044706.1">
    <property type="protein sequence ID" value="ENSLLEP00000042993.1"/>
    <property type="gene ID" value="ENSLLEG00000027355.1"/>
</dbReference>
<feature type="compositionally biased region" description="Polar residues" evidence="1">
    <location>
        <begin position="555"/>
        <end position="569"/>
    </location>
</feature>
<dbReference type="GeneTree" id="ENSGT00390000002672"/>
<keyword evidence="3" id="KW-1185">Reference proteome</keyword>
<evidence type="ECO:0000313" key="2">
    <source>
        <dbReference type="Ensembl" id="ENSLLEP00000042993.1"/>
    </source>
</evidence>
<feature type="region of interest" description="Disordered" evidence="1">
    <location>
        <begin position="517"/>
        <end position="585"/>
    </location>
</feature>
<evidence type="ECO:0000256" key="1">
    <source>
        <dbReference type="SAM" id="MobiDB-lite"/>
    </source>
</evidence>
<feature type="compositionally biased region" description="Low complexity" evidence="1">
    <location>
        <begin position="458"/>
        <end position="469"/>
    </location>
</feature>
<feature type="compositionally biased region" description="Polar residues" evidence="1">
    <location>
        <begin position="907"/>
        <end position="920"/>
    </location>
</feature>
<sequence length="1338" mass="149253">MAGKRQTSNEDNVTCSKMSRLEAELQNCPVSHPVKTSHEEMLSYKSFLSYSVPGFERPSSSNPWSSTAAYLQYAGNALRAEQTSLRCQGQEAERSNNHSQFQDISGSHLQMEQHRQVFSYPLPSPHVYPQIAMPRPVYVNPSSFMDAGYGTHGLSPLGVHGRSPHLHAQAVEWNSTHLAYSSSPIYPSGTTKKTHSAHTSTPETGKSPVPTSTQELNAACRHKENASLSLPIPPSHNEPFINRYSSFVQPNPLFLYSPGEISAGRRINSAFSPLPQTHHNYMPGAIQDSRWRPVHTRPHYSSTGVAYPHASTLYNYSDSTAFIPYLAREGVVGSNENHVVRDAQVNKDLRMGLTPASKNLNESFVEREELITTTPVDVQNVCSRLISRETQLAPAKRDLRLGSVHADGQPLSRFTPLDRIIWANSSKENKELVHVSPRSRKDHHVVTAHEDSSRKMAVQRSQRSASVSSGELHAHPPVQETLLSTNTRHPLQFPYGLNSRDVNASVNNVGVCVQQSKRNAENVRQSPLAPGKDSGDFGQCRTSHEKQEPGKQDATVHSPNVQCHSNSMIPESDRPNRPSSPPMPVINDVFSLAPYKDYLEGTAPHPFPLLKVHREKSEGSTCPILPSSSPVRTKEIEKGSSEPSTQESVPKYCSVTPNKSSNNVAGNHTKPNSLHKEPAEETVLDLRLKKSPRPCTPPSNQGKIQNCAEKGSPPKVPKLTTSPMIKENPLNTTKHSTVCSPPQVTKSVYTAANTQRTKDFFPQTNHSCRMPCTMQTSAGYPTQSMGYHTQTLAPSFFHKSSSFQPYRHVDAVTSPIKCASQAQGPPTTASYIPPYTPPLTSRNLSHCSAQFQTPSPGIIRERTRCLSESSPLMSPSLEPDNEGGFHSSKSFMFKKYKIMKLASTGGETQFTGNNSSSNALPTPFPLPSESVQSLPPSAPESSPTLGEANVSLASGEEPSVSGSGRQFSELHCLVRQAISRSILSSPVALLQDWSSKSKESERPKSPVKSKVNSRITEPCQDHEIWLAFEGVRMLLHRLLSHLETFMFTRRCPFPHVIRAGAIFIPIFLVKELLFSELVSTSVDRVLQRHKVELRPTTLSEEKLLRERKLKDCPSRLLKLLALKQLPDVYPDLLHLYWGCCVEKQLGNEPHAASEKEGKPQSKGVLGSALDGCRTKEVSSQKRDTSLILKLCRVSQPCGNHVYRAKKLKRSRDKSADKNHKQTCLEKDNSRNLKTFTYAKRRKVLLRRRVAQKYPRLVGKRILHLFDDGKKEAWFRGQVMKVYKKSENPRDTQYEVWYDDEPGTRYFLELLQDYEKGWIRIEKSAAKETKLKKKKNLNK</sequence>
<feature type="compositionally biased region" description="Basic and acidic residues" evidence="1">
    <location>
        <begin position="995"/>
        <end position="1004"/>
    </location>
</feature>